<evidence type="ECO:0000256" key="3">
    <source>
        <dbReference type="SAM" id="Phobius"/>
    </source>
</evidence>
<dbReference type="EMBL" id="JACYCF010000008">
    <property type="protein sequence ID" value="KAF8755649.1"/>
    <property type="molecule type" value="Genomic_DNA"/>
</dbReference>
<feature type="transmembrane region" description="Helical" evidence="3">
    <location>
        <begin position="297"/>
        <end position="316"/>
    </location>
</feature>
<dbReference type="Proteomes" id="UP000614334">
    <property type="component" value="Unassembled WGS sequence"/>
</dbReference>
<feature type="transmembrane region" description="Helical" evidence="3">
    <location>
        <begin position="390"/>
        <end position="409"/>
    </location>
</feature>
<keyword evidence="3" id="KW-1133">Transmembrane helix</keyword>
<dbReference type="AlphaFoldDB" id="A0A8H7IEX9"/>
<evidence type="ECO:0008006" key="6">
    <source>
        <dbReference type="Google" id="ProtNLM"/>
    </source>
</evidence>
<sequence length="657" mass="71262">MSGQYAPVRDLDVEEDGHNHEAPDFPQAEPFRGSTETLVPGSTTPPGTQYARVPADQAGNGRAHIRPAFTHQRTGSSGAYADPWSPGYQRNKGRFSLGSTQELHSADQSKRFSRASLGPTQLRHASTGTPAPLAHPSPNGKTSSSSFKVIGSESVVTRAKYSICVYSIGMGLGWKVAQPFVKDKKKSDYEDYVYLPRYSVVHCDHPLENICEFAGEQLALYCGESIGDLIIITLHNVVEVVLAWFLLMKCELRLLQATIVGVVLLHALLVPGAAFLAGGSKIWAQNLKPRVTELNQSLLTVGVLALVVPAAFYTALPYQHPLTYAPQFANATLVELEKGSTNSSAAHAARLLARAVADGEKTHKASVHAMEVAAQVVAVSDSTRGMILSLSRGISVILFVIYIGSRIYLHNPPGETVNYTPHAYSSSTNLVYHDEDREKATALLEREQGDASHAEGHGHGHHKPEVGPWPALVLLIISVGMITVTAECLVVAIKPIREQVDEKKMFTDEAMVRPGLAPLLSYAGDGLNASMFFIRRSLLSQNVTPPEPIAKATSIDLAIQFALLWVPLLVLVAWIVNTPLTLLFDHFEIVIIVGACFLVNSVTQDGRTNWSEGLIMVGFYTIIALAAWFYPGNADAHFLSYCKSIEELLSKSPLSAA</sequence>
<feature type="transmembrane region" description="Helical" evidence="3">
    <location>
        <begin position="471"/>
        <end position="493"/>
    </location>
</feature>
<evidence type="ECO:0000313" key="4">
    <source>
        <dbReference type="EMBL" id="KAF8755649.1"/>
    </source>
</evidence>
<feature type="transmembrane region" description="Helical" evidence="3">
    <location>
        <begin position="582"/>
        <end position="602"/>
    </location>
</feature>
<dbReference type="PANTHER" id="PTHR31503">
    <property type="entry name" value="VACUOLAR CALCIUM ION TRANSPORTER"/>
    <property type="match status" value="1"/>
</dbReference>
<feature type="transmembrane region" description="Helical" evidence="3">
    <location>
        <begin position="614"/>
        <end position="631"/>
    </location>
</feature>
<dbReference type="InterPro" id="IPR004713">
    <property type="entry name" value="CaH_exchang"/>
</dbReference>
<feature type="transmembrane region" description="Helical" evidence="3">
    <location>
        <begin position="254"/>
        <end position="277"/>
    </location>
</feature>
<evidence type="ECO:0000256" key="1">
    <source>
        <dbReference type="ARBA" id="ARBA00023065"/>
    </source>
</evidence>
<feature type="transmembrane region" description="Helical" evidence="3">
    <location>
        <begin position="557"/>
        <end position="576"/>
    </location>
</feature>
<feature type="compositionally biased region" description="Polar residues" evidence="2">
    <location>
        <begin position="34"/>
        <end position="47"/>
    </location>
</feature>
<evidence type="ECO:0000256" key="2">
    <source>
        <dbReference type="SAM" id="MobiDB-lite"/>
    </source>
</evidence>
<keyword evidence="3" id="KW-0472">Membrane</keyword>
<comment type="caution">
    <text evidence="4">The sequence shown here is derived from an EMBL/GenBank/DDBJ whole genome shotgun (WGS) entry which is preliminary data.</text>
</comment>
<evidence type="ECO:0000313" key="5">
    <source>
        <dbReference type="Proteomes" id="UP000614334"/>
    </source>
</evidence>
<dbReference type="GO" id="GO:0000329">
    <property type="term" value="C:fungal-type vacuole membrane"/>
    <property type="evidence" value="ECO:0007669"/>
    <property type="project" value="TreeGrafter"/>
</dbReference>
<protein>
    <recommendedName>
        <fullName evidence="6">Vacuolar calcium ion transporter</fullName>
    </recommendedName>
</protein>
<reference evidence="4" key="1">
    <citation type="submission" date="2020-09" db="EMBL/GenBank/DDBJ databases">
        <title>Comparative genome analyses of four rice-infecting Rhizoctonia solani isolates reveal extensive enrichment of homogalacturonan modification genes.</title>
        <authorList>
            <person name="Lee D.-Y."/>
            <person name="Jeon J."/>
            <person name="Kim K.-T."/>
            <person name="Cheong K."/>
            <person name="Song H."/>
            <person name="Choi G."/>
            <person name="Ko J."/>
            <person name="Opiyo S.O."/>
            <person name="Zuo S."/>
            <person name="Madhav S."/>
            <person name="Lee Y.-H."/>
            <person name="Wang G.-L."/>
        </authorList>
    </citation>
    <scope>NUCLEOTIDE SEQUENCE</scope>
    <source>
        <strain evidence="4">AG1-IA B2</strain>
    </source>
</reference>
<dbReference type="GO" id="GO:0006874">
    <property type="term" value="P:intracellular calcium ion homeostasis"/>
    <property type="evidence" value="ECO:0007669"/>
    <property type="project" value="TreeGrafter"/>
</dbReference>
<dbReference type="PANTHER" id="PTHR31503:SF20">
    <property type="entry name" value="CA(2+)_H(+) EXCHANGER, PUTATIVE (EUROFUNG)-RELATED"/>
    <property type="match status" value="1"/>
</dbReference>
<gene>
    <name evidence="4" type="ORF">RHS01_05148</name>
</gene>
<keyword evidence="1" id="KW-0813">Transport</keyword>
<organism evidence="4 5">
    <name type="scientific">Rhizoctonia solani</name>
    <dbReference type="NCBI Taxonomy" id="456999"/>
    <lineage>
        <taxon>Eukaryota</taxon>
        <taxon>Fungi</taxon>
        <taxon>Dikarya</taxon>
        <taxon>Basidiomycota</taxon>
        <taxon>Agaricomycotina</taxon>
        <taxon>Agaricomycetes</taxon>
        <taxon>Cantharellales</taxon>
        <taxon>Ceratobasidiaceae</taxon>
        <taxon>Rhizoctonia</taxon>
    </lineage>
</organism>
<keyword evidence="1" id="KW-0406">Ion transport</keyword>
<dbReference type="GO" id="GO:0015369">
    <property type="term" value="F:calcium:proton antiporter activity"/>
    <property type="evidence" value="ECO:0007669"/>
    <property type="project" value="TreeGrafter"/>
</dbReference>
<keyword evidence="3" id="KW-0812">Transmembrane</keyword>
<proteinExistence type="predicted"/>
<feature type="transmembrane region" description="Helical" evidence="3">
    <location>
        <begin position="229"/>
        <end position="247"/>
    </location>
</feature>
<accession>A0A8H7IEX9</accession>
<name>A0A8H7IEX9_9AGAM</name>
<feature type="region of interest" description="Disordered" evidence="2">
    <location>
        <begin position="1"/>
        <end position="145"/>
    </location>
</feature>